<keyword evidence="12" id="KW-1185">Reference proteome</keyword>
<sequence length="175" mass="18312">MREGIERASLWLAWLGRLIAGVALVAMLVVTIGDVATRYLHRLTEGAISVRVVGSVELVSYLMLFALLAAMAANVERSQVVVEAFTHALPDSLTSRLHGLYLLGFAVLGGVLCVGLLAAATSAAGHGEVTQDLRLPLSPIYAIAAVLSALLGLRSLLHALLGACWAQPSETADGD</sequence>
<feature type="transmembrane region" description="Helical" evidence="7">
    <location>
        <begin position="52"/>
        <end position="73"/>
    </location>
</feature>
<dbReference type="OrthoDB" id="7363305at2"/>
<comment type="subcellular location">
    <subcellularLocation>
        <location evidence="7">Cell inner membrane</location>
        <topology evidence="7">Multi-pass membrane protein</topology>
    </subcellularLocation>
    <subcellularLocation>
        <location evidence="1">Cell membrane</location>
        <topology evidence="1">Multi-pass membrane protein</topology>
    </subcellularLocation>
</comment>
<evidence type="ECO:0000256" key="6">
    <source>
        <dbReference type="ARBA" id="ARBA00023136"/>
    </source>
</evidence>
<comment type="similarity">
    <text evidence="7">Belongs to the TRAP transporter small permease family.</text>
</comment>
<keyword evidence="3" id="KW-1003">Cell membrane</keyword>
<feature type="transmembrane region" description="Helical" evidence="7">
    <location>
        <begin position="12"/>
        <end position="32"/>
    </location>
</feature>
<feature type="transmembrane region" description="Helical" evidence="7">
    <location>
        <begin position="140"/>
        <end position="161"/>
    </location>
</feature>
<evidence type="ECO:0000313" key="10">
    <source>
        <dbReference type="EMBL" id="SHL88039.1"/>
    </source>
</evidence>
<reference evidence="10 11" key="1">
    <citation type="submission" date="2016-11" db="EMBL/GenBank/DDBJ databases">
        <authorList>
            <person name="Jaros S."/>
            <person name="Januszkiewicz K."/>
            <person name="Wedrychowicz H."/>
        </authorList>
    </citation>
    <scope>NUCLEOTIDE SEQUENCE [LARGE SCALE GENOMIC DNA]</scope>
    <source>
        <strain evidence="10 11">DSM 4740</strain>
    </source>
</reference>
<proteinExistence type="inferred from homology"/>
<dbReference type="Proteomes" id="UP000321726">
    <property type="component" value="Unassembled WGS sequence"/>
</dbReference>
<comment type="function">
    <text evidence="7">Part of the tripartite ATP-independent periplasmic (TRAP) transport system.</text>
</comment>
<dbReference type="EMBL" id="FRCA01000003">
    <property type="protein sequence ID" value="SHL88039.1"/>
    <property type="molecule type" value="Genomic_DNA"/>
</dbReference>
<evidence type="ECO:0000256" key="2">
    <source>
        <dbReference type="ARBA" id="ARBA00022448"/>
    </source>
</evidence>
<dbReference type="GO" id="GO:0022857">
    <property type="term" value="F:transmembrane transporter activity"/>
    <property type="evidence" value="ECO:0007669"/>
    <property type="project" value="UniProtKB-UniRule"/>
</dbReference>
<keyword evidence="6 7" id="KW-0472">Membrane</keyword>
<evidence type="ECO:0000259" key="8">
    <source>
        <dbReference type="Pfam" id="PF04290"/>
    </source>
</evidence>
<feature type="transmembrane region" description="Helical" evidence="7">
    <location>
        <begin position="100"/>
        <end position="120"/>
    </location>
</feature>
<evidence type="ECO:0000313" key="12">
    <source>
        <dbReference type="Proteomes" id="UP000321726"/>
    </source>
</evidence>
<dbReference type="RefSeq" id="WP_073434553.1">
    <property type="nucleotide sequence ID" value="NZ_BJXU01000026.1"/>
</dbReference>
<dbReference type="EMBL" id="BJXU01000026">
    <property type="protein sequence ID" value="GEN22791.1"/>
    <property type="molecule type" value="Genomic_DNA"/>
</dbReference>
<accession>A0A1M7E9I9</accession>
<evidence type="ECO:0000256" key="7">
    <source>
        <dbReference type="RuleBase" id="RU369079"/>
    </source>
</evidence>
<dbReference type="Pfam" id="PF04290">
    <property type="entry name" value="DctQ"/>
    <property type="match status" value="1"/>
</dbReference>
<feature type="domain" description="Tripartite ATP-independent periplasmic transporters DctQ component" evidence="8">
    <location>
        <begin position="27"/>
        <end position="160"/>
    </location>
</feature>
<reference evidence="9 12" key="2">
    <citation type="submission" date="2019-07" db="EMBL/GenBank/DDBJ databases">
        <title>Whole genome shotgun sequence of Halomonas cupida NBRC 102219.</title>
        <authorList>
            <person name="Hosoyama A."/>
            <person name="Uohara A."/>
            <person name="Ohji S."/>
            <person name="Ichikawa N."/>
        </authorList>
    </citation>
    <scope>NUCLEOTIDE SEQUENCE [LARGE SCALE GENOMIC DNA]</scope>
    <source>
        <strain evidence="9 12">NBRC 102219</strain>
    </source>
</reference>
<keyword evidence="2 7" id="KW-0813">Transport</keyword>
<gene>
    <name evidence="9" type="ORF">HCU01_07400</name>
    <name evidence="10" type="ORF">SAMN05660971_01671</name>
</gene>
<evidence type="ECO:0000256" key="1">
    <source>
        <dbReference type="ARBA" id="ARBA00004651"/>
    </source>
</evidence>
<evidence type="ECO:0000256" key="4">
    <source>
        <dbReference type="ARBA" id="ARBA00022692"/>
    </source>
</evidence>
<dbReference type="GO" id="GO:0005886">
    <property type="term" value="C:plasma membrane"/>
    <property type="evidence" value="ECO:0007669"/>
    <property type="project" value="UniProtKB-SubCell"/>
</dbReference>
<name>A0A1M7E9I9_9GAMM</name>
<keyword evidence="4 7" id="KW-0812">Transmembrane</keyword>
<dbReference type="AlphaFoldDB" id="A0A1M7E9I9"/>
<evidence type="ECO:0000313" key="11">
    <source>
        <dbReference type="Proteomes" id="UP000184123"/>
    </source>
</evidence>
<organism evidence="10 11">
    <name type="scientific">Halomonas cupida</name>
    <dbReference type="NCBI Taxonomy" id="44933"/>
    <lineage>
        <taxon>Bacteria</taxon>
        <taxon>Pseudomonadati</taxon>
        <taxon>Pseudomonadota</taxon>
        <taxon>Gammaproteobacteria</taxon>
        <taxon>Oceanospirillales</taxon>
        <taxon>Halomonadaceae</taxon>
        <taxon>Halomonas</taxon>
    </lineage>
</organism>
<dbReference type="Proteomes" id="UP000184123">
    <property type="component" value="Unassembled WGS sequence"/>
</dbReference>
<dbReference type="InterPro" id="IPR055348">
    <property type="entry name" value="DctQ"/>
</dbReference>
<comment type="subunit">
    <text evidence="7">The complex comprises the extracytoplasmic solute receptor protein and the two transmembrane proteins.</text>
</comment>
<evidence type="ECO:0000256" key="3">
    <source>
        <dbReference type="ARBA" id="ARBA00022475"/>
    </source>
</evidence>
<evidence type="ECO:0000256" key="5">
    <source>
        <dbReference type="ARBA" id="ARBA00022989"/>
    </source>
</evidence>
<keyword evidence="5 7" id="KW-1133">Transmembrane helix</keyword>
<keyword evidence="7" id="KW-0997">Cell inner membrane</keyword>
<dbReference type="STRING" id="44933.SAMN05660971_01671"/>
<protein>
    <recommendedName>
        <fullName evidence="7">TRAP transporter small permease protein</fullName>
    </recommendedName>
</protein>
<evidence type="ECO:0000313" key="9">
    <source>
        <dbReference type="EMBL" id="GEN22791.1"/>
    </source>
</evidence>